<name>A0ABZ2YDT3_9BACT</name>
<evidence type="ECO:0000313" key="5">
    <source>
        <dbReference type="EMBL" id="WZL75850.1"/>
    </source>
</evidence>
<dbReference type="InterPro" id="IPR037038">
    <property type="entry name" value="HepT-like_sf"/>
</dbReference>
<dbReference type="PANTHER" id="PTHR33397:SF5">
    <property type="entry name" value="RNASE YUTE-RELATED"/>
    <property type="match status" value="1"/>
</dbReference>
<evidence type="ECO:0000256" key="3">
    <source>
        <dbReference type="ARBA" id="ARBA00022801"/>
    </source>
</evidence>
<dbReference type="EMBL" id="CP121689">
    <property type="protein sequence ID" value="WZL75850.1"/>
    <property type="molecule type" value="Genomic_DNA"/>
</dbReference>
<comment type="similarity">
    <text evidence="4">Belongs to the HepT RNase toxin family.</text>
</comment>
<evidence type="ECO:0000256" key="1">
    <source>
        <dbReference type="ARBA" id="ARBA00022649"/>
    </source>
</evidence>
<organism evidence="5 6">
    <name type="scientific">Thermatribacter velox</name>
    <dbReference type="NCBI Taxonomy" id="3039681"/>
    <lineage>
        <taxon>Bacteria</taxon>
        <taxon>Pseudomonadati</taxon>
        <taxon>Atribacterota</taxon>
        <taxon>Atribacteria</taxon>
        <taxon>Atribacterales</taxon>
        <taxon>Thermatribacteraceae</taxon>
        <taxon>Thermatribacter</taxon>
    </lineage>
</organism>
<dbReference type="Pfam" id="PF01934">
    <property type="entry name" value="HepT-like"/>
    <property type="match status" value="1"/>
</dbReference>
<evidence type="ECO:0000256" key="4">
    <source>
        <dbReference type="ARBA" id="ARBA00024207"/>
    </source>
</evidence>
<evidence type="ECO:0000256" key="2">
    <source>
        <dbReference type="ARBA" id="ARBA00022722"/>
    </source>
</evidence>
<dbReference type="RefSeq" id="WP_369017999.1">
    <property type="nucleotide sequence ID" value="NZ_CP121689.1"/>
</dbReference>
<proteinExistence type="inferred from homology"/>
<keyword evidence="1" id="KW-1277">Toxin-antitoxin system</keyword>
<dbReference type="InterPro" id="IPR008201">
    <property type="entry name" value="HepT-like"/>
</dbReference>
<keyword evidence="6" id="KW-1185">Reference proteome</keyword>
<dbReference type="NCBIfam" id="NF047751">
    <property type="entry name" value="HepT_toxin"/>
    <property type="match status" value="1"/>
</dbReference>
<gene>
    <name evidence="5" type="ORF">QBE54_09715</name>
</gene>
<reference evidence="5 6" key="1">
    <citation type="submission" date="2023-03" db="EMBL/GenBank/DDBJ databases">
        <title>Novel Species.</title>
        <authorList>
            <person name="Ma S."/>
        </authorList>
    </citation>
    <scope>NUCLEOTIDE SEQUENCE [LARGE SCALE GENOMIC DNA]</scope>
    <source>
        <strain evidence="5 6">B11</strain>
    </source>
</reference>
<evidence type="ECO:0000313" key="6">
    <source>
        <dbReference type="Proteomes" id="UP001461341"/>
    </source>
</evidence>
<dbReference type="Proteomes" id="UP001461341">
    <property type="component" value="Chromosome"/>
</dbReference>
<keyword evidence="2" id="KW-0540">Nuclease</keyword>
<accession>A0ABZ2YDT3</accession>
<protein>
    <submittedName>
        <fullName evidence="5">DUF86 domain-containing protein</fullName>
    </submittedName>
</protein>
<dbReference type="InterPro" id="IPR052379">
    <property type="entry name" value="Type_VII_TA_RNase"/>
</dbReference>
<dbReference type="PANTHER" id="PTHR33397">
    <property type="entry name" value="UPF0331 PROTEIN YUTE"/>
    <property type="match status" value="1"/>
</dbReference>
<dbReference type="Gene3D" id="1.20.120.580">
    <property type="entry name" value="bsu32300-like"/>
    <property type="match status" value="1"/>
</dbReference>
<keyword evidence="3" id="KW-0378">Hydrolase</keyword>
<sequence length="126" mass="14296">MKYLGILERYKKYSRQEIESDVDIRGALERYLYLAIQATIDLAEAIVAYKGLRKPATMSESFCILSEEGVVAADLTRELAKMVGFRNVIACDCQDLDYGIVLDVLHNRLKDIKNFLNEVSNAMGIR</sequence>